<sequence>MDQGSKSMKRRPTIAVIMDENTSAGGDRYDISKRYFAAIDRAGGFPYGIPYVPDLVDQVVDEFDGFLSVGGRINFPKQWYVDGDQSRYPISDRLAVEIALMKGFLARDKPVLGVCNGMQMLGCLHGCRMVSDVHSSWSGAINHDRGSPLHEVTIQAGTRMADIFAAETFSVNTFHREAIVELSDSVVATARGLDGVVEAIEVPSLSFAMGVQWHPELFDPADHPGSRIFDAFVKAANQRL</sequence>
<dbReference type="AlphaFoldDB" id="A0A109J330"/>
<dbReference type="PANTHER" id="PTHR43235">
    <property type="entry name" value="GLUTAMINE AMIDOTRANSFERASE PB2B2.05-RELATED"/>
    <property type="match status" value="1"/>
</dbReference>
<dbReference type="Proteomes" id="UP000068164">
    <property type="component" value="Unassembled WGS sequence"/>
</dbReference>
<dbReference type="SUPFAM" id="SSF52317">
    <property type="entry name" value="Class I glutamine amidotransferase-like"/>
    <property type="match status" value="1"/>
</dbReference>
<name>A0A109J330_9HYPH</name>
<dbReference type="InterPro" id="IPR044668">
    <property type="entry name" value="PuuD-like"/>
</dbReference>
<dbReference type="GO" id="GO:0005829">
    <property type="term" value="C:cytosol"/>
    <property type="evidence" value="ECO:0007669"/>
    <property type="project" value="TreeGrafter"/>
</dbReference>
<dbReference type="Gene3D" id="3.40.50.880">
    <property type="match status" value="1"/>
</dbReference>
<dbReference type="InterPro" id="IPR011697">
    <property type="entry name" value="Peptidase_C26"/>
</dbReference>
<evidence type="ECO:0000313" key="2">
    <source>
        <dbReference type="Proteomes" id="UP000068164"/>
    </source>
</evidence>
<dbReference type="EMBL" id="LNCD01000140">
    <property type="protein sequence ID" value="KWV41440.1"/>
    <property type="molecule type" value="Genomic_DNA"/>
</dbReference>
<comment type="caution">
    <text evidence="1">The sequence shown here is derived from an EMBL/GenBank/DDBJ whole genome shotgun (WGS) entry which is preliminary data.</text>
</comment>
<proteinExistence type="predicted"/>
<accession>A0A109J330</accession>
<evidence type="ECO:0000313" key="1">
    <source>
        <dbReference type="EMBL" id="KWV41440.1"/>
    </source>
</evidence>
<protein>
    <submittedName>
        <fullName evidence="1">Gamma-glutamyl-gamma-aminobutyrate hydrolase</fullName>
    </submittedName>
</protein>
<dbReference type="InterPro" id="IPR029062">
    <property type="entry name" value="Class_I_gatase-like"/>
</dbReference>
<reference evidence="1 2" key="1">
    <citation type="submission" date="2015-11" db="EMBL/GenBank/DDBJ databases">
        <title>Draft Genome Sequence of the Strain BR 10423 (Rhizobium sp.) isolated from nodules of Mimosa pudica.</title>
        <authorList>
            <person name="Barauna A.C."/>
            <person name="Zilli J.E."/>
            <person name="Simoes-Araujo J.L."/>
            <person name="Reis V.M."/>
            <person name="James E.K."/>
            <person name="Reis F.B.Jr."/>
            <person name="Rouws L.F."/>
            <person name="Passos S.R."/>
            <person name="Gois S.R."/>
        </authorList>
    </citation>
    <scope>NUCLEOTIDE SEQUENCE [LARGE SCALE GENOMIC DNA]</scope>
    <source>
        <strain evidence="1 2">BR10423</strain>
    </source>
</reference>
<dbReference type="GO" id="GO:0016811">
    <property type="term" value="F:hydrolase activity, acting on carbon-nitrogen (but not peptide) bonds, in linear amides"/>
    <property type="evidence" value="ECO:0007669"/>
    <property type="project" value="InterPro"/>
</dbReference>
<gene>
    <name evidence="1" type="ORF">AS026_23935</name>
</gene>
<keyword evidence="1" id="KW-0378">Hydrolase</keyword>
<organism evidence="1 2">
    <name type="scientific">Rhizobium altiplani</name>
    <dbReference type="NCBI Taxonomy" id="1864509"/>
    <lineage>
        <taxon>Bacteria</taxon>
        <taxon>Pseudomonadati</taxon>
        <taxon>Pseudomonadota</taxon>
        <taxon>Alphaproteobacteria</taxon>
        <taxon>Hyphomicrobiales</taxon>
        <taxon>Rhizobiaceae</taxon>
        <taxon>Rhizobium/Agrobacterium group</taxon>
        <taxon>Rhizobium</taxon>
    </lineage>
</organism>
<dbReference type="PANTHER" id="PTHR43235:SF1">
    <property type="entry name" value="GLUTAMINE AMIDOTRANSFERASE PB2B2.05-RELATED"/>
    <property type="match status" value="1"/>
</dbReference>
<dbReference type="Pfam" id="PF07722">
    <property type="entry name" value="Peptidase_C26"/>
    <property type="match status" value="1"/>
</dbReference>
<keyword evidence="2" id="KW-1185">Reference proteome</keyword>
<dbReference type="PROSITE" id="PS51273">
    <property type="entry name" value="GATASE_TYPE_1"/>
    <property type="match status" value="1"/>
</dbReference>
<dbReference type="RefSeq" id="WP_062375721.1">
    <property type="nucleotide sequence ID" value="NZ_LNCD01000140.1"/>
</dbReference>
<dbReference type="OrthoDB" id="9813383at2"/>